<dbReference type="Proteomes" id="UP000812287">
    <property type="component" value="Unassembled WGS sequence"/>
</dbReference>
<comment type="caution">
    <text evidence="2">The sequence shown here is derived from an EMBL/GenBank/DDBJ whole genome shotgun (WGS) entry which is preliminary data.</text>
</comment>
<protein>
    <submittedName>
        <fullName evidence="2">Uncharacterized protein</fullName>
    </submittedName>
</protein>
<keyword evidence="3" id="KW-1185">Reference proteome</keyword>
<dbReference type="GeneID" id="66100229"/>
<reference evidence="2" key="1">
    <citation type="submission" date="2020-11" db="EMBL/GenBank/DDBJ databases">
        <title>Adaptations for nitrogen fixation in a non-lichenized fungal sporocarp promotes dispersal by wood-feeding termites.</title>
        <authorList>
            <consortium name="DOE Joint Genome Institute"/>
            <person name="Koch R.A."/>
            <person name="Yoon G."/>
            <person name="Arayal U."/>
            <person name="Lail K."/>
            <person name="Amirebrahimi M."/>
            <person name="Labutti K."/>
            <person name="Lipzen A."/>
            <person name="Riley R."/>
            <person name="Barry K."/>
            <person name="Henrissat B."/>
            <person name="Grigoriev I.V."/>
            <person name="Herr J.R."/>
            <person name="Aime M.C."/>
        </authorList>
    </citation>
    <scope>NUCLEOTIDE SEQUENCE</scope>
    <source>
        <strain evidence="2">MCA 3950</strain>
    </source>
</reference>
<evidence type="ECO:0000313" key="3">
    <source>
        <dbReference type="Proteomes" id="UP000812287"/>
    </source>
</evidence>
<accession>A0A9P7VHR1</accession>
<evidence type="ECO:0000313" key="2">
    <source>
        <dbReference type="EMBL" id="KAG7440595.1"/>
    </source>
</evidence>
<dbReference type="RefSeq" id="XP_043034095.1">
    <property type="nucleotide sequence ID" value="XM_043177942.1"/>
</dbReference>
<proteinExistence type="predicted"/>
<keyword evidence="1" id="KW-0812">Transmembrane</keyword>
<feature type="transmembrane region" description="Helical" evidence="1">
    <location>
        <begin position="46"/>
        <end position="66"/>
    </location>
</feature>
<sequence>MREQEIDRNGLHSYKTESTKHCFVSKGKKVLPNYAKSSSHRLRNELGFAVLLPCIVFISAYGIAFIPANNTKIIQVLKIWTRDFVTRFTFSAMIQKRYKYPLPAGFTMAGLSIPR</sequence>
<dbReference type="EMBL" id="MU250569">
    <property type="protein sequence ID" value="KAG7440595.1"/>
    <property type="molecule type" value="Genomic_DNA"/>
</dbReference>
<name>A0A9P7VHR1_9AGAR</name>
<keyword evidence="1" id="KW-0472">Membrane</keyword>
<dbReference type="AlphaFoldDB" id="A0A9P7VHR1"/>
<organism evidence="2 3">
    <name type="scientific">Guyanagaster necrorhizus</name>
    <dbReference type="NCBI Taxonomy" id="856835"/>
    <lineage>
        <taxon>Eukaryota</taxon>
        <taxon>Fungi</taxon>
        <taxon>Dikarya</taxon>
        <taxon>Basidiomycota</taxon>
        <taxon>Agaricomycotina</taxon>
        <taxon>Agaricomycetes</taxon>
        <taxon>Agaricomycetidae</taxon>
        <taxon>Agaricales</taxon>
        <taxon>Marasmiineae</taxon>
        <taxon>Physalacriaceae</taxon>
        <taxon>Guyanagaster</taxon>
    </lineage>
</organism>
<keyword evidence="1" id="KW-1133">Transmembrane helix</keyword>
<evidence type="ECO:0000256" key="1">
    <source>
        <dbReference type="SAM" id="Phobius"/>
    </source>
</evidence>
<gene>
    <name evidence="2" type="ORF">BT62DRAFT_1012520</name>
</gene>